<dbReference type="Gene3D" id="1.10.510.10">
    <property type="entry name" value="Transferase(Phosphotransferase) domain 1"/>
    <property type="match status" value="1"/>
</dbReference>
<dbReference type="Pfam" id="PF00069">
    <property type="entry name" value="Pkinase"/>
    <property type="match status" value="1"/>
</dbReference>
<dbReference type="SUPFAM" id="SSF56112">
    <property type="entry name" value="Protein kinase-like (PK-like)"/>
    <property type="match status" value="1"/>
</dbReference>
<dbReference type="GO" id="GO:0004672">
    <property type="term" value="F:protein kinase activity"/>
    <property type="evidence" value="ECO:0007669"/>
    <property type="project" value="InterPro"/>
</dbReference>
<organism evidence="2 3">
    <name type="scientific">Botryobasidium botryosum (strain FD-172 SS1)</name>
    <dbReference type="NCBI Taxonomy" id="930990"/>
    <lineage>
        <taxon>Eukaryota</taxon>
        <taxon>Fungi</taxon>
        <taxon>Dikarya</taxon>
        <taxon>Basidiomycota</taxon>
        <taxon>Agaricomycotina</taxon>
        <taxon>Agaricomycetes</taxon>
        <taxon>Cantharellales</taxon>
        <taxon>Botryobasidiaceae</taxon>
        <taxon>Botryobasidium</taxon>
    </lineage>
</organism>
<sequence>MVDLADSQISAILEENEARMKELRRLIPSEPVSKRAQLLEELSRLYSEAKSYPSDPTLYEWEVKKTDSTPAGGGGFGDCFRGLFLGQHTVAMKCSRSDRNIPYHVALRRAEREMKVWKRLRHPNVLPFIGSLTLGSPPKLYMVAPWMKNGDLSRYLKIRADVDCALLLTQIISGIEYLHTSVPPIVHGDLKAANILISDTGEVCLADFGLSEILRDHGNNNRDRINRSSTVWDLAGNPKWQAPELWSGDAQRTIFSDMFAFGRVIFEVYTREIPFAGIPDAQIVLMVSRGEQPSRHNEAEAKARGLDDDMVELMKFCCDLEPYQRPSASDVVGRMRSVLNLRKASRLLGPFASLPLPRPGIRPFSGPSGLHSSFPDGAPYRVDVRNVPGMRVSSEPDIHARKHLNPSIHRFRYNDNLAPIKIGYPLSPISFNTPGTSGTGLSSDFPSFDPRFSEPSSLITSYSLASSPWYTVKQSTLPSLKENSQPTRRSFRVAHPIPIPQIIPDGKLTVAIDFGGTYSAAAYGSSQIEGGEVQQILTWPGASGESPKVPTRLLYDGDGRLMAWGFEAKDASLEPGQYLCENFKSYLGPHAPNSDQLNQPSSPFPPKKTAQDLMTDFLSCLWDYVKLQIRREVGRLADFDSANFWVSVPATWNSVDHDEMRTAAIEAEIVRAGWRDRSWQERLKIITESEAATAHCTYLTELHQLKPGQHFIVCDAGGNSVNLAIYKVTGSLTSLEVAQVHAKLETNCGSVQLDIWFEDLIYMLLAHHPLVNDVQSMEHFSQAFREREKPIFTGGNVEYEFLFHCHDANVTDDLGAGIIGGTLRIPGTVLQSYVFDPVIRELLDLLEIEYSRIPEGIDALFLVGGFSNNEYLFAHVERKFNSRVAIISRPSHADVATCRGAAQYGLTQHSLVSLIVSPKAYMFVTILKSDEEDRIRRPAYIDLATGLCRNRLKYLINKGALLQRGQKLSVMFGKRSTSPEDNEFVLRIHASESSKMLRYTDEGSKELCRWTVNLSSLPSFQEQVKNWRGSPFVTKFQLALEIDSTEVRGYLMYGYEALGMKVFDRLS</sequence>
<dbReference type="InterPro" id="IPR000719">
    <property type="entry name" value="Prot_kinase_dom"/>
</dbReference>
<dbReference type="InterPro" id="IPR043129">
    <property type="entry name" value="ATPase_NBD"/>
</dbReference>
<dbReference type="InParanoid" id="A0A067LYC6"/>
<dbReference type="AlphaFoldDB" id="A0A067LYC6"/>
<protein>
    <recommendedName>
        <fullName evidence="1">Protein kinase domain-containing protein</fullName>
    </recommendedName>
</protein>
<dbReference type="OrthoDB" id="2963168at2759"/>
<dbReference type="PANTHER" id="PTHR14187">
    <property type="entry name" value="ALPHA KINASE/ELONGATION FACTOR 2 KINASE"/>
    <property type="match status" value="1"/>
</dbReference>
<keyword evidence="3" id="KW-1185">Reference proteome</keyword>
<dbReference type="Proteomes" id="UP000027195">
    <property type="component" value="Unassembled WGS sequence"/>
</dbReference>
<dbReference type="PANTHER" id="PTHR14187:SF5">
    <property type="entry name" value="HEAT SHOCK 70 KDA PROTEIN 12A"/>
    <property type="match status" value="1"/>
</dbReference>
<dbReference type="Gene3D" id="3.30.420.40">
    <property type="match status" value="1"/>
</dbReference>
<dbReference type="SUPFAM" id="SSF53067">
    <property type="entry name" value="Actin-like ATPase domain"/>
    <property type="match status" value="2"/>
</dbReference>
<reference evidence="3" key="1">
    <citation type="journal article" date="2014" name="Proc. Natl. Acad. Sci. U.S.A.">
        <title>Extensive sampling of basidiomycete genomes demonstrates inadequacy of the white-rot/brown-rot paradigm for wood decay fungi.</title>
        <authorList>
            <person name="Riley R."/>
            <person name="Salamov A.A."/>
            <person name="Brown D.W."/>
            <person name="Nagy L.G."/>
            <person name="Floudas D."/>
            <person name="Held B.W."/>
            <person name="Levasseur A."/>
            <person name="Lombard V."/>
            <person name="Morin E."/>
            <person name="Otillar R."/>
            <person name="Lindquist E.A."/>
            <person name="Sun H."/>
            <person name="LaButti K.M."/>
            <person name="Schmutz J."/>
            <person name="Jabbour D."/>
            <person name="Luo H."/>
            <person name="Baker S.E."/>
            <person name="Pisabarro A.G."/>
            <person name="Walton J.D."/>
            <person name="Blanchette R.A."/>
            <person name="Henrissat B."/>
            <person name="Martin F."/>
            <person name="Cullen D."/>
            <person name="Hibbett D.S."/>
            <person name="Grigoriev I.V."/>
        </authorList>
    </citation>
    <scope>NUCLEOTIDE SEQUENCE [LARGE SCALE GENOMIC DNA]</scope>
    <source>
        <strain evidence="3">FD-172 SS1</strain>
    </source>
</reference>
<dbReference type="EMBL" id="KL198109">
    <property type="protein sequence ID" value="KDQ07340.1"/>
    <property type="molecule type" value="Genomic_DNA"/>
</dbReference>
<dbReference type="PROSITE" id="PS50011">
    <property type="entry name" value="PROTEIN_KINASE_DOM"/>
    <property type="match status" value="1"/>
</dbReference>
<proteinExistence type="predicted"/>
<feature type="domain" description="Protein kinase" evidence="1">
    <location>
        <begin position="65"/>
        <end position="339"/>
    </location>
</feature>
<accession>A0A067LYC6</accession>
<dbReference type="STRING" id="930990.A0A067LYC6"/>
<evidence type="ECO:0000313" key="3">
    <source>
        <dbReference type="Proteomes" id="UP000027195"/>
    </source>
</evidence>
<dbReference type="InterPro" id="IPR011009">
    <property type="entry name" value="Kinase-like_dom_sf"/>
</dbReference>
<dbReference type="PROSITE" id="PS00108">
    <property type="entry name" value="PROTEIN_KINASE_ST"/>
    <property type="match status" value="1"/>
</dbReference>
<evidence type="ECO:0000313" key="2">
    <source>
        <dbReference type="EMBL" id="KDQ07340.1"/>
    </source>
</evidence>
<dbReference type="InterPro" id="IPR008271">
    <property type="entry name" value="Ser/Thr_kinase_AS"/>
</dbReference>
<dbReference type="SMART" id="SM00220">
    <property type="entry name" value="S_TKc"/>
    <property type="match status" value="1"/>
</dbReference>
<gene>
    <name evidence="2" type="ORF">BOTBODRAFT_38873</name>
</gene>
<dbReference type="GO" id="GO:0005524">
    <property type="term" value="F:ATP binding"/>
    <property type="evidence" value="ECO:0007669"/>
    <property type="project" value="InterPro"/>
</dbReference>
<dbReference type="HOGENOM" id="CLU_309305_0_0_1"/>
<evidence type="ECO:0000259" key="1">
    <source>
        <dbReference type="PROSITE" id="PS50011"/>
    </source>
</evidence>
<name>A0A067LYC6_BOTB1</name>